<evidence type="ECO:0000313" key="11">
    <source>
        <dbReference type="EMBL" id="CAI8047978.1"/>
    </source>
</evidence>
<feature type="region of interest" description="Disordered" evidence="8">
    <location>
        <begin position="398"/>
        <end position="478"/>
    </location>
</feature>
<dbReference type="InterPro" id="IPR012879">
    <property type="entry name" value="CCDC47"/>
</dbReference>
<dbReference type="PANTHER" id="PTHR12883">
    <property type="entry name" value="ADIPOCYTE-SPECIFIC PROTEIN 4-RELATED"/>
    <property type="match status" value="1"/>
</dbReference>
<evidence type="ECO:0000256" key="3">
    <source>
        <dbReference type="ARBA" id="ARBA00023136"/>
    </source>
</evidence>
<evidence type="ECO:0000256" key="6">
    <source>
        <dbReference type="ARBA" id="ARBA00034875"/>
    </source>
</evidence>
<dbReference type="GO" id="GO:0005509">
    <property type="term" value="F:calcium ion binding"/>
    <property type="evidence" value="ECO:0007669"/>
    <property type="project" value="InterPro"/>
</dbReference>
<comment type="similarity">
    <text evidence="5">Belongs to the CCDC47 family.</text>
</comment>
<evidence type="ECO:0000256" key="4">
    <source>
        <dbReference type="ARBA" id="ARBA00034697"/>
    </source>
</evidence>
<feature type="compositionally biased region" description="Acidic residues" evidence="8">
    <location>
        <begin position="73"/>
        <end position="105"/>
    </location>
</feature>
<feature type="chain" id="PRO_5041368821" description="PAT complex subunit CCDC47" evidence="10">
    <location>
        <begin position="37"/>
        <end position="478"/>
    </location>
</feature>
<keyword evidence="1 9" id="KW-0812">Transmembrane</keyword>
<dbReference type="AlphaFoldDB" id="A0AA35X781"/>
<keyword evidence="2 9" id="KW-1133">Transmembrane helix</keyword>
<feature type="compositionally biased region" description="Basic and acidic residues" evidence="8">
    <location>
        <begin position="398"/>
        <end position="457"/>
    </location>
</feature>
<keyword evidence="3 9" id="KW-0472">Membrane</keyword>
<dbReference type="Pfam" id="PF07946">
    <property type="entry name" value="CCDC47"/>
    <property type="match status" value="1"/>
</dbReference>
<feature type="region of interest" description="Disordered" evidence="8">
    <location>
        <begin position="182"/>
        <end position="201"/>
    </location>
</feature>
<reference evidence="11" key="1">
    <citation type="submission" date="2023-03" db="EMBL/GenBank/DDBJ databases">
        <authorList>
            <person name="Steffen K."/>
            <person name="Cardenas P."/>
        </authorList>
    </citation>
    <scope>NUCLEOTIDE SEQUENCE</scope>
</reference>
<accession>A0AA35X781</accession>
<feature type="compositionally biased region" description="Acidic residues" evidence="8">
    <location>
        <begin position="182"/>
        <end position="197"/>
    </location>
</feature>
<protein>
    <recommendedName>
        <fullName evidence="6">PAT complex subunit CCDC47</fullName>
    </recommendedName>
    <alternativeName>
        <fullName evidence="7">Coiled-coil domain-containing protein 47</fullName>
    </alternativeName>
</protein>
<dbReference type="PANTHER" id="PTHR12883:SF0">
    <property type="entry name" value="PAT COMPLEX SUBUNIT CCDC47"/>
    <property type="match status" value="1"/>
</dbReference>
<dbReference type="EMBL" id="CASHTH010003688">
    <property type="protein sequence ID" value="CAI8047978.1"/>
    <property type="molecule type" value="Genomic_DNA"/>
</dbReference>
<feature type="signal peptide" evidence="10">
    <location>
        <begin position="1"/>
        <end position="36"/>
    </location>
</feature>
<dbReference type="Proteomes" id="UP001174909">
    <property type="component" value="Unassembled WGS sequence"/>
</dbReference>
<keyword evidence="10" id="KW-0732">Signal</keyword>
<evidence type="ECO:0000256" key="7">
    <source>
        <dbReference type="ARBA" id="ARBA00034902"/>
    </source>
</evidence>
<name>A0AA35X781_GEOBA</name>
<gene>
    <name evidence="11" type="ORF">GBAR_LOCUS26518</name>
</gene>
<feature type="region of interest" description="Disordered" evidence="8">
    <location>
        <begin position="73"/>
        <end position="113"/>
    </location>
</feature>
<organism evidence="11 12">
    <name type="scientific">Geodia barretti</name>
    <name type="common">Barrett's horny sponge</name>
    <dbReference type="NCBI Taxonomy" id="519541"/>
    <lineage>
        <taxon>Eukaryota</taxon>
        <taxon>Metazoa</taxon>
        <taxon>Porifera</taxon>
        <taxon>Demospongiae</taxon>
        <taxon>Heteroscleromorpha</taxon>
        <taxon>Tetractinellida</taxon>
        <taxon>Astrophorina</taxon>
        <taxon>Geodiidae</taxon>
        <taxon>Geodia</taxon>
    </lineage>
</organism>
<feature type="transmembrane region" description="Helical" evidence="9">
    <location>
        <begin position="130"/>
        <end position="148"/>
    </location>
</feature>
<evidence type="ECO:0000256" key="9">
    <source>
        <dbReference type="SAM" id="Phobius"/>
    </source>
</evidence>
<sequence>MRMRVIHVVAIKCMTMAAFRPLVALLLLFLAAVVGAGRVKHAPLDREDDDFAEFDFDAEEEWDDGITVEEVIEEEGEEEDDEDMSVEDEEGGEGGEFEGIDDDEFEAGKSTPPLSKIHLSESAVRLQPVWLAYIGEILIGVSLLLYFINYMSGRSKNASLAQAWLDRHAGVLRSNFALVGEVQEEEGEGEEEEEEGEGDGKLIKESDDVYTVWASGRINCDNFLAQLKLLQRQDLLSLLLSFIWPKEDLVTIVMQLGEGDMDSIIMAIGQKKTLTKMQQEYEDLNRYCTPPRPAKRLGLDSDLQIVCEAPEVAQAVLNQQIVTFLNRYAHLLQSLHVSNEYTGFLPDADDSAEVTVIRKPQNRLEMTFKLGGIDDGDDIVRFALTLLDHVKTTRLTKEAKEKAQKNRNRVAQDKEKLQHQQRQEAAQARREDKKRMEKEKMMLEEDPEKARKWEQREHKRQMRKLLNPRMKSVKMKMK</sequence>
<evidence type="ECO:0000256" key="2">
    <source>
        <dbReference type="ARBA" id="ARBA00022989"/>
    </source>
</evidence>
<evidence type="ECO:0000256" key="1">
    <source>
        <dbReference type="ARBA" id="ARBA00022692"/>
    </source>
</evidence>
<dbReference type="GO" id="GO:0030867">
    <property type="term" value="C:rough endoplasmic reticulum membrane"/>
    <property type="evidence" value="ECO:0007669"/>
    <property type="project" value="UniProtKB-SubCell"/>
</dbReference>
<comment type="caution">
    <text evidence="11">The sequence shown here is derived from an EMBL/GenBank/DDBJ whole genome shotgun (WGS) entry which is preliminary data.</text>
</comment>
<comment type="subcellular location">
    <subcellularLocation>
        <location evidence="4">Rough endoplasmic reticulum membrane</location>
        <topology evidence="4">Single-pass type I membrane protein</topology>
    </subcellularLocation>
</comment>
<evidence type="ECO:0000313" key="12">
    <source>
        <dbReference type="Proteomes" id="UP001174909"/>
    </source>
</evidence>
<keyword evidence="12" id="KW-1185">Reference proteome</keyword>
<proteinExistence type="inferred from homology"/>
<evidence type="ECO:0000256" key="8">
    <source>
        <dbReference type="SAM" id="MobiDB-lite"/>
    </source>
</evidence>
<dbReference type="GO" id="GO:0032469">
    <property type="term" value="P:endoplasmic reticulum calcium ion homeostasis"/>
    <property type="evidence" value="ECO:0007669"/>
    <property type="project" value="InterPro"/>
</dbReference>
<evidence type="ECO:0000256" key="5">
    <source>
        <dbReference type="ARBA" id="ARBA00034746"/>
    </source>
</evidence>
<evidence type="ECO:0000256" key="10">
    <source>
        <dbReference type="SAM" id="SignalP"/>
    </source>
</evidence>